<reference evidence="2 3" key="1">
    <citation type="submission" date="2015-09" db="EMBL/GenBank/DDBJ databases">
        <title>Sorangium comparison.</title>
        <authorList>
            <person name="Zaburannyi N."/>
            <person name="Bunk B."/>
            <person name="Overmann J."/>
            <person name="Mueller R."/>
        </authorList>
    </citation>
    <scope>NUCLEOTIDE SEQUENCE [LARGE SCALE GENOMIC DNA]</scope>
    <source>
        <strain evidence="2 3">So ce26</strain>
    </source>
</reference>
<name>A0A2L0F4C7_SORCE</name>
<keyword evidence="1" id="KW-0732">Signal</keyword>
<evidence type="ECO:0000313" key="2">
    <source>
        <dbReference type="EMBL" id="AUX46425.1"/>
    </source>
</evidence>
<feature type="chain" id="PRO_5014921055" description="Secreted protein" evidence="1">
    <location>
        <begin position="21"/>
        <end position="176"/>
    </location>
</feature>
<evidence type="ECO:0000313" key="3">
    <source>
        <dbReference type="Proteomes" id="UP000238348"/>
    </source>
</evidence>
<accession>A0A2L0F4C7</accession>
<evidence type="ECO:0008006" key="4">
    <source>
        <dbReference type="Google" id="ProtNLM"/>
    </source>
</evidence>
<dbReference type="OrthoDB" id="5511401at2"/>
<sequence>MNQLTRFGALSVVLSFVVWADSGASAAPIPAAVSSKELKDLTTADVESTCQSLTARVTLSKEDACELAGVVWSAFGQTCASVKEKCMTEPEQTRDSQAADTSCLPVAELRDGCTATIAEYEVCLLAHADRLRALTCDSALDSLETPVQACEVVMRKCPALATPPEDEGEEQGAEQP</sequence>
<protein>
    <recommendedName>
        <fullName evidence="4">Secreted protein</fullName>
    </recommendedName>
</protein>
<organism evidence="2 3">
    <name type="scientific">Sorangium cellulosum</name>
    <name type="common">Polyangium cellulosum</name>
    <dbReference type="NCBI Taxonomy" id="56"/>
    <lineage>
        <taxon>Bacteria</taxon>
        <taxon>Pseudomonadati</taxon>
        <taxon>Myxococcota</taxon>
        <taxon>Polyangia</taxon>
        <taxon>Polyangiales</taxon>
        <taxon>Polyangiaceae</taxon>
        <taxon>Sorangium</taxon>
    </lineage>
</organism>
<dbReference type="RefSeq" id="WP_104984610.1">
    <property type="nucleotide sequence ID" value="NZ_CP012673.1"/>
</dbReference>
<dbReference type="AlphaFoldDB" id="A0A2L0F4C7"/>
<gene>
    <name evidence="2" type="ORF">SOCE26_079310</name>
</gene>
<evidence type="ECO:0000256" key="1">
    <source>
        <dbReference type="SAM" id="SignalP"/>
    </source>
</evidence>
<feature type="signal peptide" evidence="1">
    <location>
        <begin position="1"/>
        <end position="20"/>
    </location>
</feature>
<dbReference type="Proteomes" id="UP000238348">
    <property type="component" value="Chromosome"/>
</dbReference>
<proteinExistence type="predicted"/>
<dbReference type="EMBL" id="CP012673">
    <property type="protein sequence ID" value="AUX46425.1"/>
    <property type="molecule type" value="Genomic_DNA"/>
</dbReference>